<evidence type="ECO:0000313" key="2">
    <source>
        <dbReference type="Proteomes" id="UP000639973"/>
    </source>
</evidence>
<dbReference type="SUPFAM" id="SSF52499">
    <property type="entry name" value="Isochorismatase-like hydrolases"/>
    <property type="match status" value="1"/>
</dbReference>
<organism evidence="1 2">
    <name type="scientific">Deinococcus aerolatus</name>
    <dbReference type="NCBI Taxonomy" id="522487"/>
    <lineage>
        <taxon>Bacteria</taxon>
        <taxon>Thermotogati</taxon>
        <taxon>Deinococcota</taxon>
        <taxon>Deinococci</taxon>
        <taxon>Deinococcales</taxon>
        <taxon>Deinococcaceae</taxon>
        <taxon>Deinococcus</taxon>
    </lineage>
</organism>
<sequence>MATQVVWGSGERQSTMIVSMSLTPTALLFLSVQRWRLEGHPHERELARGWARAVDEARAGGQLIVLLQWDGAADTPGETFGKGWTLHPDFRAEAGDLLIRAMLPDAFAHTDLAAELHARAVRDLVLLARPDAPEAAATAGSAQAAGFTVRVLDLPALA</sequence>
<dbReference type="Proteomes" id="UP000639973">
    <property type="component" value="Unassembled WGS sequence"/>
</dbReference>
<keyword evidence="2" id="KW-1185">Reference proteome</keyword>
<name>A0ABQ2G9Q3_9DEIO</name>
<evidence type="ECO:0008006" key="3">
    <source>
        <dbReference type="Google" id="ProtNLM"/>
    </source>
</evidence>
<evidence type="ECO:0000313" key="1">
    <source>
        <dbReference type="EMBL" id="GGL82068.1"/>
    </source>
</evidence>
<gene>
    <name evidence="1" type="ORF">GCM10010840_19850</name>
</gene>
<dbReference type="InterPro" id="IPR036380">
    <property type="entry name" value="Isochorismatase-like_sf"/>
</dbReference>
<accession>A0ABQ2G9Q3</accession>
<dbReference type="EMBL" id="BMOL01000008">
    <property type="protein sequence ID" value="GGL82068.1"/>
    <property type="molecule type" value="Genomic_DNA"/>
</dbReference>
<protein>
    <recommendedName>
        <fullName evidence="3">Isochorismatase family protein</fullName>
    </recommendedName>
</protein>
<reference evidence="2" key="1">
    <citation type="journal article" date="2019" name="Int. J. Syst. Evol. Microbiol.">
        <title>The Global Catalogue of Microorganisms (GCM) 10K type strain sequencing project: providing services to taxonomists for standard genome sequencing and annotation.</title>
        <authorList>
            <consortium name="The Broad Institute Genomics Platform"/>
            <consortium name="The Broad Institute Genome Sequencing Center for Infectious Disease"/>
            <person name="Wu L."/>
            <person name="Ma J."/>
        </authorList>
    </citation>
    <scope>NUCLEOTIDE SEQUENCE [LARGE SCALE GENOMIC DNA]</scope>
    <source>
        <strain evidence="2">JCM 15442</strain>
    </source>
</reference>
<dbReference type="Gene3D" id="3.40.50.850">
    <property type="entry name" value="Isochorismatase-like"/>
    <property type="match status" value="1"/>
</dbReference>
<proteinExistence type="predicted"/>
<comment type="caution">
    <text evidence="1">The sequence shown here is derived from an EMBL/GenBank/DDBJ whole genome shotgun (WGS) entry which is preliminary data.</text>
</comment>